<dbReference type="RefSeq" id="WP_183794709.1">
    <property type="nucleotide sequence ID" value="NZ_JACIDU010000019.1"/>
</dbReference>
<accession>A0A7W6K534</accession>
<keyword evidence="1" id="KW-0479">Metal-binding</keyword>
<dbReference type="GO" id="GO:0016829">
    <property type="term" value="F:lyase activity"/>
    <property type="evidence" value="ECO:0007669"/>
    <property type="project" value="UniProtKB-KW"/>
</dbReference>
<dbReference type="InterPro" id="IPR004360">
    <property type="entry name" value="Glyas_Fos-R_dOase_dom"/>
</dbReference>
<dbReference type="GO" id="GO:0046491">
    <property type="term" value="P:L-methylmalonyl-CoA metabolic process"/>
    <property type="evidence" value="ECO:0007669"/>
    <property type="project" value="TreeGrafter"/>
</dbReference>
<dbReference type="InterPro" id="IPR051785">
    <property type="entry name" value="MMCE/EMCE_epimerase"/>
</dbReference>
<dbReference type="Gene3D" id="3.10.180.10">
    <property type="entry name" value="2,3-Dihydroxybiphenyl 1,2-Dioxygenase, domain 1"/>
    <property type="match status" value="1"/>
</dbReference>
<dbReference type="GO" id="GO:0051213">
    <property type="term" value="F:dioxygenase activity"/>
    <property type="evidence" value="ECO:0007669"/>
    <property type="project" value="UniProtKB-KW"/>
</dbReference>
<keyword evidence="3" id="KW-0223">Dioxygenase</keyword>
<feature type="domain" description="VOC" evidence="2">
    <location>
        <begin position="6"/>
        <end position="145"/>
    </location>
</feature>
<reference evidence="3 4" key="1">
    <citation type="submission" date="2020-08" db="EMBL/GenBank/DDBJ databases">
        <title>Genomic Encyclopedia of Type Strains, Phase IV (KMG-IV): sequencing the most valuable type-strain genomes for metagenomic binning, comparative biology and taxonomic classification.</title>
        <authorList>
            <person name="Goeker M."/>
        </authorList>
    </citation>
    <scope>NUCLEOTIDE SEQUENCE [LARGE SCALE GENOMIC DNA]</scope>
    <source>
        <strain evidence="3 4">DSM 26385</strain>
    </source>
</reference>
<protein>
    <submittedName>
        <fullName evidence="3">Catechol 2,3-dioxygenase-like lactoylglutathione lyase family enzyme</fullName>
    </submittedName>
</protein>
<organism evidence="3 4">
    <name type="scientific">Allorhizobium borbori</name>
    <dbReference type="NCBI Taxonomy" id="485907"/>
    <lineage>
        <taxon>Bacteria</taxon>
        <taxon>Pseudomonadati</taxon>
        <taxon>Pseudomonadota</taxon>
        <taxon>Alphaproteobacteria</taxon>
        <taxon>Hyphomicrobiales</taxon>
        <taxon>Rhizobiaceae</taxon>
        <taxon>Rhizobium/Agrobacterium group</taxon>
        <taxon>Allorhizobium</taxon>
    </lineage>
</organism>
<dbReference type="EMBL" id="JACIDU010000019">
    <property type="protein sequence ID" value="MBB4105326.1"/>
    <property type="molecule type" value="Genomic_DNA"/>
</dbReference>
<evidence type="ECO:0000256" key="1">
    <source>
        <dbReference type="ARBA" id="ARBA00022723"/>
    </source>
</evidence>
<comment type="caution">
    <text evidence="3">The sequence shown here is derived from an EMBL/GenBank/DDBJ whole genome shotgun (WGS) entry which is preliminary data.</text>
</comment>
<dbReference type="AlphaFoldDB" id="A0A7W6K534"/>
<dbReference type="CDD" id="cd06587">
    <property type="entry name" value="VOC"/>
    <property type="match status" value="1"/>
</dbReference>
<evidence type="ECO:0000259" key="2">
    <source>
        <dbReference type="PROSITE" id="PS51819"/>
    </source>
</evidence>
<gene>
    <name evidence="3" type="ORF">GGQ66_003913</name>
</gene>
<dbReference type="SUPFAM" id="SSF54593">
    <property type="entry name" value="Glyoxalase/Bleomycin resistance protein/Dihydroxybiphenyl dioxygenase"/>
    <property type="match status" value="1"/>
</dbReference>
<dbReference type="PANTHER" id="PTHR43048">
    <property type="entry name" value="METHYLMALONYL-COA EPIMERASE"/>
    <property type="match status" value="1"/>
</dbReference>
<dbReference type="PROSITE" id="PS51819">
    <property type="entry name" value="VOC"/>
    <property type="match status" value="1"/>
</dbReference>
<dbReference type="Proteomes" id="UP000584824">
    <property type="component" value="Unassembled WGS sequence"/>
</dbReference>
<dbReference type="GO" id="GO:0004493">
    <property type="term" value="F:methylmalonyl-CoA epimerase activity"/>
    <property type="evidence" value="ECO:0007669"/>
    <property type="project" value="TreeGrafter"/>
</dbReference>
<dbReference type="InterPro" id="IPR037523">
    <property type="entry name" value="VOC_core"/>
</dbReference>
<keyword evidence="3" id="KW-0456">Lyase</keyword>
<dbReference type="PANTHER" id="PTHR43048:SF3">
    <property type="entry name" value="METHYLMALONYL-COA EPIMERASE, MITOCHONDRIAL"/>
    <property type="match status" value="1"/>
</dbReference>
<proteinExistence type="predicted"/>
<evidence type="ECO:0000313" key="3">
    <source>
        <dbReference type="EMBL" id="MBB4105326.1"/>
    </source>
</evidence>
<dbReference type="GO" id="GO:0046872">
    <property type="term" value="F:metal ion binding"/>
    <property type="evidence" value="ECO:0007669"/>
    <property type="project" value="UniProtKB-KW"/>
</dbReference>
<evidence type="ECO:0000313" key="4">
    <source>
        <dbReference type="Proteomes" id="UP000584824"/>
    </source>
</evidence>
<keyword evidence="3" id="KW-0560">Oxidoreductase</keyword>
<keyword evidence="4" id="KW-1185">Reference proteome</keyword>
<sequence>MTTMTAPLEIGLAVRDLKRMRAFYEDALGLAFVSEIHVPGPKAEAAAMCREGYTVVRLQTQKGERIKLLCPDRTPNSNAAEGLILERAGSSYVTFIVDDLQGLLDRLVANGAVSMTGPTAIEVRPGTWLAFVEDPEGHIIEVVQYDDIAAYRSDL</sequence>
<name>A0A7W6K534_9HYPH</name>
<dbReference type="InterPro" id="IPR029068">
    <property type="entry name" value="Glyas_Bleomycin-R_OHBP_Dase"/>
</dbReference>
<dbReference type="Pfam" id="PF00903">
    <property type="entry name" value="Glyoxalase"/>
    <property type="match status" value="1"/>
</dbReference>